<dbReference type="EC" id="3.1.2.12" evidence="3"/>
<comment type="similarity">
    <text evidence="1">Belongs to the esterase D family.</text>
</comment>
<dbReference type="InterPro" id="IPR013535">
    <property type="entry name" value="PUL_dom"/>
</dbReference>
<dbReference type="Pfam" id="PF08324">
    <property type="entry name" value="PUL"/>
    <property type="match status" value="1"/>
</dbReference>
<evidence type="ECO:0000259" key="8">
    <source>
        <dbReference type="PROSITE" id="PS51858"/>
    </source>
</evidence>
<evidence type="ECO:0000313" key="10">
    <source>
        <dbReference type="Proteomes" id="UP001165083"/>
    </source>
</evidence>
<keyword evidence="6" id="KW-0645">Protease</keyword>
<dbReference type="GO" id="GO:0005829">
    <property type="term" value="C:cytosol"/>
    <property type="evidence" value="ECO:0007669"/>
    <property type="project" value="TreeGrafter"/>
</dbReference>
<proteinExistence type="inferred from homology"/>
<keyword evidence="10" id="KW-1185">Reference proteome</keyword>
<sequence>MVSVTLHVYDLSHGMARQLSPAILGKTIDGVWHTGVLVFGREYFFGGGGIQAMAPELVVQRYGMQPVRTVPLGETQLSQQELEQFLRDNSSRFTDATYDLLRHNCNNFSDEVSRFLTGSGIPQYILDLPNEALNSPFGAMLRPMLENMNNQMHAAPGDQLFSIPFNDPSRANAPVPAAATPATTTSAASSSVDLASRRFKVSGAPALHLDKMMQRIKSLNTQRLLSDDEVAALEALLAHVAADNEAVDSAKSLKWWNIVSKLLGQGHDSSFFFPALGLSRVLLLQKASVSDAVAEKKACFEAVVHVTEIEPSPLTSAQKTLLLAVLLNAFANPGFSDMALSGSARFLPFVFAVIADPSTSQEARVLSAHIISNCCLALKIGEEVVVTTIVCGAVETLDRISRLEPTARSSPVQQQTIEELKSVAAMQLVKQVKSFGGVIKQFSHESATTKCTMKFSIFLPPNASDSHKVPVLFYLAGLTCNDELLFVKAPEAQKVAASRGIAIVTTDTSPRGVSIPGDEDNWDFGTGAGFYVDATEPKWDEHYRMYSYVTKELPALITANFPVLEDKHSIMGHSMGGHGALVLGIRNPVPDFCCWK</sequence>
<comment type="similarity">
    <text evidence="2">Belongs to the DeSI family.</text>
</comment>
<keyword evidence="5" id="KW-0719">Serine esterase</keyword>
<name>A0A9W6YJJ3_9STRA</name>
<dbReference type="InterPro" id="IPR008580">
    <property type="entry name" value="PPPDE_dom"/>
</dbReference>
<accession>A0A9W6YJJ3</accession>
<dbReference type="InterPro" id="IPR014186">
    <property type="entry name" value="S-formylglutathione_hydrol"/>
</dbReference>
<dbReference type="PANTHER" id="PTHR10061">
    <property type="entry name" value="S-FORMYLGLUTATHIONE HYDROLASE"/>
    <property type="match status" value="1"/>
</dbReference>
<protein>
    <recommendedName>
        <fullName evidence="4">S-formylglutathione hydrolase</fullName>
        <ecNumber evidence="3">3.1.2.12</ecNumber>
    </recommendedName>
</protein>
<dbReference type="SUPFAM" id="SSF53474">
    <property type="entry name" value="alpha/beta-Hydrolases"/>
    <property type="match status" value="1"/>
</dbReference>
<dbReference type="AlphaFoldDB" id="A0A9W6YJJ3"/>
<dbReference type="PANTHER" id="PTHR10061:SF0">
    <property type="entry name" value="S-FORMYLGLUTATHIONE HYDROLASE"/>
    <property type="match status" value="1"/>
</dbReference>
<evidence type="ECO:0000256" key="6">
    <source>
        <dbReference type="ARBA" id="ARBA00022670"/>
    </source>
</evidence>
<dbReference type="GO" id="GO:0018738">
    <property type="term" value="F:S-formylglutathione hydrolase activity"/>
    <property type="evidence" value="ECO:0007669"/>
    <property type="project" value="UniProtKB-EC"/>
</dbReference>
<dbReference type="InterPro" id="IPR000801">
    <property type="entry name" value="Esterase-like"/>
</dbReference>
<dbReference type="Proteomes" id="UP001165083">
    <property type="component" value="Unassembled WGS sequence"/>
</dbReference>
<dbReference type="PROSITE" id="PS51858">
    <property type="entry name" value="PPPDE"/>
    <property type="match status" value="1"/>
</dbReference>
<evidence type="ECO:0000256" key="5">
    <source>
        <dbReference type="ARBA" id="ARBA00022487"/>
    </source>
</evidence>
<dbReference type="SMART" id="SM01179">
    <property type="entry name" value="DUF862"/>
    <property type="match status" value="1"/>
</dbReference>
<evidence type="ECO:0000256" key="7">
    <source>
        <dbReference type="ARBA" id="ARBA00022801"/>
    </source>
</evidence>
<dbReference type="Gene3D" id="3.40.50.1820">
    <property type="entry name" value="alpha/beta hydrolase"/>
    <property type="match status" value="1"/>
</dbReference>
<dbReference type="Pfam" id="PF00756">
    <property type="entry name" value="Esterase"/>
    <property type="match status" value="1"/>
</dbReference>
<evidence type="ECO:0000256" key="1">
    <source>
        <dbReference type="ARBA" id="ARBA00005622"/>
    </source>
</evidence>
<keyword evidence="7" id="KW-0378">Hydrolase</keyword>
<evidence type="ECO:0000256" key="3">
    <source>
        <dbReference type="ARBA" id="ARBA00012479"/>
    </source>
</evidence>
<evidence type="ECO:0000256" key="2">
    <source>
        <dbReference type="ARBA" id="ARBA00008140"/>
    </source>
</evidence>
<dbReference type="GO" id="GO:0052689">
    <property type="term" value="F:carboxylic ester hydrolase activity"/>
    <property type="evidence" value="ECO:0007669"/>
    <property type="project" value="UniProtKB-KW"/>
</dbReference>
<feature type="domain" description="PPPDE" evidence="8">
    <location>
        <begin position="2"/>
        <end position="146"/>
    </location>
</feature>
<evidence type="ECO:0000313" key="9">
    <source>
        <dbReference type="EMBL" id="GMF65072.1"/>
    </source>
</evidence>
<dbReference type="Gene3D" id="3.90.1720.30">
    <property type="entry name" value="PPPDE domains"/>
    <property type="match status" value="1"/>
</dbReference>
<dbReference type="GO" id="GO:0008233">
    <property type="term" value="F:peptidase activity"/>
    <property type="evidence" value="ECO:0007669"/>
    <property type="project" value="UniProtKB-KW"/>
</dbReference>
<dbReference type="InterPro" id="IPR029058">
    <property type="entry name" value="AB_hydrolase_fold"/>
</dbReference>
<evidence type="ECO:0000256" key="4">
    <source>
        <dbReference type="ARBA" id="ARBA00016774"/>
    </source>
</evidence>
<reference evidence="9" key="1">
    <citation type="submission" date="2023-04" db="EMBL/GenBank/DDBJ databases">
        <title>Phytophthora lilii NBRC 32176.</title>
        <authorList>
            <person name="Ichikawa N."/>
            <person name="Sato H."/>
            <person name="Tonouchi N."/>
        </authorList>
    </citation>
    <scope>NUCLEOTIDE SEQUENCE</scope>
    <source>
        <strain evidence="9">NBRC 32176</strain>
    </source>
</reference>
<comment type="caution">
    <text evidence="9">The sequence shown here is derived from an EMBL/GenBank/DDBJ whole genome shotgun (WGS) entry which is preliminary data.</text>
</comment>
<dbReference type="GO" id="GO:0006508">
    <property type="term" value="P:proteolysis"/>
    <property type="evidence" value="ECO:0007669"/>
    <property type="project" value="UniProtKB-KW"/>
</dbReference>
<dbReference type="InterPro" id="IPR042266">
    <property type="entry name" value="PPPDE_sf"/>
</dbReference>
<gene>
    <name evidence="9" type="ORF">Plil01_001779800</name>
</gene>
<dbReference type="EMBL" id="BSXW01012442">
    <property type="protein sequence ID" value="GMF65072.1"/>
    <property type="molecule type" value="Genomic_DNA"/>
</dbReference>
<dbReference type="Pfam" id="PF05903">
    <property type="entry name" value="Peptidase_C97"/>
    <property type="match status" value="1"/>
</dbReference>
<dbReference type="GO" id="GO:0046294">
    <property type="term" value="P:formaldehyde catabolic process"/>
    <property type="evidence" value="ECO:0007669"/>
    <property type="project" value="InterPro"/>
</dbReference>
<dbReference type="OrthoDB" id="21221at2759"/>
<organism evidence="9 10">
    <name type="scientific">Phytophthora lilii</name>
    <dbReference type="NCBI Taxonomy" id="2077276"/>
    <lineage>
        <taxon>Eukaryota</taxon>
        <taxon>Sar</taxon>
        <taxon>Stramenopiles</taxon>
        <taxon>Oomycota</taxon>
        <taxon>Peronosporomycetes</taxon>
        <taxon>Peronosporales</taxon>
        <taxon>Peronosporaceae</taxon>
        <taxon>Phytophthora</taxon>
    </lineage>
</organism>